<feature type="non-terminal residue" evidence="2">
    <location>
        <position position="1"/>
    </location>
</feature>
<name>V8NM47_OPHHA</name>
<dbReference type="Pfam" id="PF07703">
    <property type="entry name" value="A2M_BRD"/>
    <property type="match status" value="1"/>
</dbReference>
<dbReference type="InterPro" id="IPR002890">
    <property type="entry name" value="MG2"/>
</dbReference>
<dbReference type="AlphaFoldDB" id="V8NM47"/>
<dbReference type="InterPro" id="IPR013783">
    <property type="entry name" value="Ig-like_fold"/>
</dbReference>
<dbReference type="EMBL" id="AZIM01002782">
    <property type="protein sequence ID" value="ETE63364.1"/>
    <property type="molecule type" value="Genomic_DNA"/>
</dbReference>
<comment type="caution">
    <text evidence="2">The sequence shown here is derived from an EMBL/GenBank/DDBJ whole genome shotgun (WGS) entry which is preliminary data.</text>
</comment>
<proteinExistence type="predicted"/>
<dbReference type="Pfam" id="PF17789">
    <property type="entry name" value="MG4"/>
    <property type="match status" value="1"/>
</dbReference>
<dbReference type="Gene3D" id="2.60.40.1930">
    <property type="match status" value="3"/>
</dbReference>
<organism evidence="2 3">
    <name type="scientific">Ophiophagus hannah</name>
    <name type="common">King cobra</name>
    <name type="synonym">Naja hannah</name>
    <dbReference type="NCBI Taxonomy" id="8665"/>
    <lineage>
        <taxon>Eukaryota</taxon>
        <taxon>Metazoa</taxon>
        <taxon>Chordata</taxon>
        <taxon>Craniata</taxon>
        <taxon>Vertebrata</taxon>
        <taxon>Euteleostomi</taxon>
        <taxon>Lepidosauria</taxon>
        <taxon>Squamata</taxon>
        <taxon>Bifurcata</taxon>
        <taxon>Unidentata</taxon>
        <taxon>Episquamata</taxon>
        <taxon>Toxicofera</taxon>
        <taxon>Serpentes</taxon>
        <taxon>Colubroidea</taxon>
        <taxon>Elapidae</taxon>
        <taxon>Elapinae</taxon>
        <taxon>Ophiophagus</taxon>
    </lineage>
</organism>
<evidence type="ECO:0000259" key="1">
    <source>
        <dbReference type="SMART" id="SM01359"/>
    </source>
</evidence>
<protein>
    <submittedName>
        <fullName evidence="2">Complement C5</fullName>
    </submittedName>
</protein>
<evidence type="ECO:0000313" key="2">
    <source>
        <dbReference type="EMBL" id="ETE63364.1"/>
    </source>
</evidence>
<evidence type="ECO:0000313" key="3">
    <source>
        <dbReference type="Proteomes" id="UP000018936"/>
    </source>
</evidence>
<dbReference type="Pfam" id="PF01835">
    <property type="entry name" value="MG2"/>
    <property type="match status" value="1"/>
</dbReference>
<dbReference type="InterPro" id="IPR041425">
    <property type="entry name" value="C3/4/5_MG1"/>
</dbReference>
<keyword evidence="3" id="KW-1185">Reference proteome</keyword>
<dbReference type="Proteomes" id="UP000018936">
    <property type="component" value="Unassembled WGS sequence"/>
</dbReference>
<dbReference type="InterPro" id="IPR011625">
    <property type="entry name" value="A2M_N_BRD"/>
</dbReference>
<dbReference type="InterPro" id="IPR040839">
    <property type="entry name" value="MG4"/>
</dbReference>
<gene>
    <name evidence="2" type="primary">C5</name>
    <name evidence="2" type="ORF">L345_10879</name>
</gene>
<accession>V8NM47</accession>
<dbReference type="GO" id="GO:0004866">
    <property type="term" value="F:endopeptidase inhibitor activity"/>
    <property type="evidence" value="ECO:0007669"/>
    <property type="project" value="InterPro"/>
</dbReference>
<reference evidence="2 3" key="1">
    <citation type="journal article" date="2013" name="Proc. Natl. Acad. Sci. U.S.A.">
        <title>The king cobra genome reveals dynamic gene evolution and adaptation in the snake venom system.</title>
        <authorList>
            <person name="Vonk F.J."/>
            <person name="Casewell N.R."/>
            <person name="Henkel C.V."/>
            <person name="Heimberg A.M."/>
            <person name="Jansen H.J."/>
            <person name="McCleary R.J."/>
            <person name="Kerkkamp H.M."/>
            <person name="Vos R.A."/>
            <person name="Guerreiro I."/>
            <person name="Calvete J.J."/>
            <person name="Wuster W."/>
            <person name="Woods A.E."/>
            <person name="Logan J.M."/>
            <person name="Harrison R.A."/>
            <person name="Castoe T.A."/>
            <person name="de Koning A.P."/>
            <person name="Pollock D.D."/>
            <person name="Yandell M."/>
            <person name="Calderon D."/>
            <person name="Renjifo C."/>
            <person name="Currier R.B."/>
            <person name="Salgado D."/>
            <person name="Pla D."/>
            <person name="Sanz L."/>
            <person name="Hyder A.S."/>
            <person name="Ribeiro J.M."/>
            <person name="Arntzen J.W."/>
            <person name="van den Thillart G.E."/>
            <person name="Boetzer M."/>
            <person name="Pirovano W."/>
            <person name="Dirks R.P."/>
            <person name="Spaink H.P."/>
            <person name="Duboule D."/>
            <person name="McGlinn E."/>
            <person name="Kini R.M."/>
            <person name="Richardson M.K."/>
        </authorList>
    </citation>
    <scope>NUCLEOTIDE SEQUENCE</scope>
    <source>
        <tissue evidence="2">Blood</tissue>
    </source>
</reference>
<dbReference type="Gene3D" id="2.60.40.10">
    <property type="entry name" value="Immunoglobulins"/>
    <property type="match status" value="1"/>
</dbReference>
<dbReference type="SMART" id="SM01359">
    <property type="entry name" value="A2M_N_2"/>
    <property type="match status" value="1"/>
</dbReference>
<dbReference type="PANTHER" id="PTHR11412">
    <property type="entry name" value="MACROGLOBULIN / COMPLEMENT"/>
    <property type="match status" value="1"/>
</dbReference>
<dbReference type="Pfam" id="PF17790">
    <property type="entry name" value="MG1"/>
    <property type="match status" value="1"/>
</dbReference>
<dbReference type="PANTHER" id="PTHR11412:SF83">
    <property type="entry name" value="COMPLEMENT C5"/>
    <property type="match status" value="1"/>
</dbReference>
<dbReference type="Gene3D" id="6.20.50.160">
    <property type="match status" value="1"/>
</dbReference>
<sequence length="607" mass="67500">MGLKGNTFGSPVLLLHILRNKCPIRNEILAPGTNISIPDTLFCGCFELSSKERNGRMKISQLQGFFVKRYSTPPKFIRVGASEQVVIQTYGYTQEFSVTLSIKSYPDKITTYAFGTIQLTPANRFQGSVALTVQPKDLRTNDPQKRVESIYLEAASPHFTRQKKMLLTYDNGFLFIQTDKPIYTPDQSVKVRVYSLNEELKPARRATVLTFVDPDGVEVDIIHEEDATGIVSFPEFKIPPYPKFGIWTIKAKYDKEFTTSAVAKFHMEEGVGMLYFNSQIAIRELGYSELSDVDGATLYIAASVLETGDGHTEDAELTTVKYTLSPYKLDLIATPLFVKPGLPYFIKARVRDMLDVSVGDVPVVLQATALTDQLKETRLVEEGSDSGFGVTSWASDHRVLQVGETVQLEVYPASHYIEKILHYSYLILSKGKIIKYGTQEKIQGLSYQALTLHITEEMVPSARLLVYYIVTGEGTAELVADSVWLNIQQKCGNNLELRILNNGRVYQPGEAVSLSMTSKLDSLVALSAMDKAIYGVTGSKQKSMEKVMSGCQENIWRSSGILKCPTDFGSTFTQCREKAGIRTPFCSGEPKDRQRDPGVVCGGVIKS</sequence>
<feature type="domain" description="Alpha-2-macroglobulin bait region" evidence="1">
    <location>
        <begin position="390"/>
        <end position="536"/>
    </location>
</feature>
<dbReference type="InterPro" id="IPR050473">
    <property type="entry name" value="A2M/Complement_sys"/>
</dbReference>
<dbReference type="OrthoDB" id="9909236at2759"/>